<evidence type="ECO:0000256" key="6">
    <source>
        <dbReference type="ARBA" id="ARBA00023136"/>
    </source>
</evidence>
<proteinExistence type="inferred from homology"/>
<accession>A0ABM1E287</accession>
<dbReference type="InterPro" id="IPR000175">
    <property type="entry name" value="Na/ntran_symport"/>
</dbReference>
<feature type="transmembrane region" description="Helical" evidence="8">
    <location>
        <begin position="94"/>
        <end position="116"/>
    </location>
</feature>
<dbReference type="Proteomes" id="UP000695022">
    <property type="component" value="Unplaced"/>
</dbReference>
<reference evidence="10" key="1">
    <citation type="submission" date="2025-08" db="UniProtKB">
        <authorList>
            <consortium name="RefSeq"/>
        </authorList>
    </citation>
    <scope>IDENTIFICATION</scope>
</reference>
<dbReference type="InterPro" id="IPR037272">
    <property type="entry name" value="SNS_sf"/>
</dbReference>
<feature type="transmembrane region" description="Helical" evidence="8">
    <location>
        <begin position="538"/>
        <end position="561"/>
    </location>
</feature>
<name>A0ABM1E287_PRICU</name>
<organism evidence="9 10">
    <name type="scientific">Priapulus caudatus</name>
    <name type="common">Priapulid worm</name>
    <dbReference type="NCBI Taxonomy" id="37621"/>
    <lineage>
        <taxon>Eukaryota</taxon>
        <taxon>Metazoa</taxon>
        <taxon>Ecdysozoa</taxon>
        <taxon>Scalidophora</taxon>
        <taxon>Priapulida</taxon>
        <taxon>Priapulimorpha</taxon>
        <taxon>Priapulimorphida</taxon>
        <taxon>Priapulidae</taxon>
        <taxon>Priapulus</taxon>
    </lineage>
</organism>
<feature type="transmembrane region" description="Helical" evidence="8">
    <location>
        <begin position="364"/>
        <end position="390"/>
    </location>
</feature>
<evidence type="ECO:0000256" key="4">
    <source>
        <dbReference type="ARBA" id="ARBA00022847"/>
    </source>
</evidence>
<feature type="transmembrane region" description="Helical" evidence="8">
    <location>
        <begin position="137"/>
        <end position="166"/>
    </location>
</feature>
<feature type="transmembrane region" description="Helical" evidence="8">
    <location>
        <begin position="423"/>
        <end position="444"/>
    </location>
</feature>
<feature type="transmembrane region" description="Helical" evidence="8">
    <location>
        <begin position="331"/>
        <end position="352"/>
    </location>
</feature>
<gene>
    <name evidence="10" type="primary">LOC106808208</name>
</gene>
<feature type="transmembrane region" description="Helical" evidence="8">
    <location>
        <begin position="581"/>
        <end position="603"/>
    </location>
</feature>
<dbReference type="PROSITE" id="PS00754">
    <property type="entry name" value="NA_NEUROTRAN_SYMP_2"/>
    <property type="match status" value="1"/>
</dbReference>
<feature type="transmembrane region" description="Helical" evidence="8">
    <location>
        <begin position="284"/>
        <end position="303"/>
    </location>
</feature>
<evidence type="ECO:0000256" key="1">
    <source>
        <dbReference type="ARBA" id="ARBA00004141"/>
    </source>
</evidence>
<evidence type="ECO:0000313" key="9">
    <source>
        <dbReference type="Proteomes" id="UP000695022"/>
    </source>
</evidence>
<protein>
    <recommendedName>
        <fullName evidence="7">Transporter</fullName>
    </recommendedName>
</protein>
<evidence type="ECO:0000256" key="5">
    <source>
        <dbReference type="ARBA" id="ARBA00022989"/>
    </source>
</evidence>
<feature type="transmembrane region" description="Helical" evidence="8">
    <location>
        <begin position="464"/>
        <end position="489"/>
    </location>
</feature>
<evidence type="ECO:0000256" key="8">
    <source>
        <dbReference type="SAM" id="Phobius"/>
    </source>
</evidence>
<keyword evidence="3 7" id="KW-0812">Transmembrane</keyword>
<sequence>MSVYQNNSCKKTALDVGNDASTLQMIPSTQLMLPKEETTAIDPDCSSNGSGDELERGNWTGRFDFLLSLLGYSVGLGNVWRFPYLCYKNGGGAFLIPFVVMLLIAGLPLMFMELALGQFASLSPIVLFGKFSPILTGLGYGMVIVSTVVCLYYNMIIGWSVFYLFASFTKELPWERCNSGWATKDCYSFLEANECKEEGGIYYQTTCHNATAADPWENLTELAGNATRKLPAEEYFQNFVLGISSGIEEIGELRWQLVLALLMAWLIVFLCLSRGVQTSGKVVYFTALFPYAVLVILFARGVTLPGAKDGILWYIIPDFSRLGDAQVWQDAAVQIFFALSPAWGGLITLASYNKFHNNCYKDALIVSLSNVLTSIFAGFVIFSVVGFLALELDKPIDKVVSQGAGLAFIIYPEVVTRLPLPPLWAVLFFLMLITLGLDSQFALLETVTTAILDTWPHLRERKTWVVFFCCVTGFIGGLIFCTQGGMYVLQLVDTYAASWCVILMALTECIFVAWVYGADRFLRDIETMIGPMPASWHFVWSCFWKVGSPVALSFVLVFSWLQYAPATYGADYVYPWWANVIGWVLALAPILAIPALAINQFWLPSIQQEKTFIEKLKKLVQPSKDWCQANRRGTYKLQDRKLSTVIRFDNSDTSLEALAFQSPA</sequence>
<comment type="similarity">
    <text evidence="7">Belongs to the sodium:neurotransmitter symporter (SNF) (TC 2.A.22) family.</text>
</comment>
<keyword evidence="6 8" id="KW-0472">Membrane</keyword>
<dbReference type="PROSITE" id="PS00610">
    <property type="entry name" value="NA_NEUROTRAN_SYMP_1"/>
    <property type="match status" value="1"/>
</dbReference>
<keyword evidence="5 8" id="KW-1133">Transmembrane helix</keyword>
<dbReference type="RefSeq" id="XP_014666308.1">
    <property type="nucleotide sequence ID" value="XM_014810822.1"/>
</dbReference>
<dbReference type="PROSITE" id="PS50267">
    <property type="entry name" value="NA_NEUROTRAN_SYMP_3"/>
    <property type="match status" value="1"/>
</dbReference>
<feature type="transmembrane region" description="Helical" evidence="8">
    <location>
        <begin position="495"/>
        <end position="517"/>
    </location>
</feature>
<dbReference type="PANTHER" id="PTHR11616:SF313">
    <property type="entry name" value="TRANSPORTER"/>
    <property type="match status" value="1"/>
</dbReference>
<dbReference type="Pfam" id="PF00209">
    <property type="entry name" value="SNF"/>
    <property type="match status" value="1"/>
</dbReference>
<feature type="transmembrane region" description="Helical" evidence="8">
    <location>
        <begin position="63"/>
        <end position="82"/>
    </location>
</feature>
<dbReference type="PRINTS" id="PR00176">
    <property type="entry name" value="NANEUSMPORT"/>
</dbReference>
<dbReference type="PANTHER" id="PTHR11616">
    <property type="entry name" value="SODIUM/CHLORIDE DEPENDENT TRANSPORTER"/>
    <property type="match status" value="1"/>
</dbReference>
<keyword evidence="2 7" id="KW-0813">Transport</keyword>
<comment type="subcellular location">
    <subcellularLocation>
        <location evidence="1">Membrane</location>
        <topology evidence="1">Multi-pass membrane protein</topology>
    </subcellularLocation>
</comment>
<evidence type="ECO:0000256" key="3">
    <source>
        <dbReference type="ARBA" id="ARBA00022692"/>
    </source>
</evidence>
<evidence type="ECO:0000256" key="2">
    <source>
        <dbReference type="ARBA" id="ARBA00022448"/>
    </source>
</evidence>
<keyword evidence="4 7" id="KW-0769">Symport</keyword>
<evidence type="ECO:0000256" key="7">
    <source>
        <dbReference type="RuleBase" id="RU003732"/>
    </source>
</evidence>
<feature type="transmembrane region" description="Helical" evidence="8">
    <location>
        <begin position="253"/>
        <end position="272"/>
    </location>
</feature>
<dbReference type="GeneID" id="106808208"/>
<dbReference type="SUPFAM" id="SSF161070">
    <property type="entry name" value="SNF-like"/>
    <property type="match status" value="1"/>
</dbReference>
<evidence type="ECO:0000313" key="10">
    <source>
        <dbReference type="RefSeq" id="XP_014666308.1"/>
    </source>
</evidence>
<keyword evidence="9" id="KW-1185">Reference proteome</keyword>